<gene>
    <name evidence="1" type="ORF">PMAYCL1PPCAC_14130</name>
</gene>
<dbReference type="Proteomes" id="UP001328107">
    <property type="component" value="Unassembled WGS sequence"/>
</dbReference>
<name>A0AAN4ZUZ6_9BILA</name>
<organism evidence="1 2">
    <name type="scientific">Pristionchus mayeri</name>
    <dbReference type="NCBI Taxonomy" id="1317129"/>
    <lineage>
        <taxon>Eukaryota</taxon>
        <taxon>Metazoa</taxon>
        <taxon>Ecdysozoa</taxon>
        <taxon>Nematoda</taxon>
        <taxon>Chromadorea</taxon>
        <taxon>Rhabditida</taxon>
        <taxon>Rhabditina</taxon>
        <taxon>Diplogasteromorpha</taxon>
        <taxon>Diplogasteroidea</taxon>
        <taxon>Neodiplogasteridae</taxon>
        <taxon>Pristionchus</taxon>
    </lineage>
</organism>
<sequence length="104" mass="12060">TTAEWACFCKEDKSIYYCQALKYKNQNIPKNFTRTKCLTDAKKELMNAGTKTMGMYRIKEILSSTNSSILTNNEDMERANFFCDAIDANVSRTFKKTFLKSPLW</sequence>
<reference evidence="2" key="1">
    <citation type="submission" date="2022-10" db="EMBL/GenBank/DDBJ databases">
        <title>Genome assembly of Pristionchus species.</title>
        <authorList>
            <person name="Yoshida K."/>
            <person name="Sommer R.J."/>
        </authorList>
    </citation>
    <scope>NUCLEOTIDE SEQUENCE [LARGE SCALE GENOMIC DNA]</scope>
    <source>
        <strain evidence="2">RS5460</strain>
    </source>
</reference>
<feature type="non-terminal residue" evidence="1">
    <location>
        <position position="104"/>
    </location>
</feature>
<keyword evidence="2" id="KW-1185">Reference proteome</keyword>
<dbReference type="AlphaFoldDB" id="A0AAN4ZUZ6"/>
<dbReference type="EMBL" id="BTRK01000003">
    <property type="protein sequence ID" value="GMR43935.1"/>
    <property type="molecule type" value="Genomic_DNA"/>
</dbReference>
<evidence type="ECO:0000313" key="1">
    <source>
        <dbReference type="EMBL" id="GMR43935.1"/>
    </source>
</evidence>
<proteinExistence type="predicted"/>
<evidence type="ECO:0000313" key="2">
    <source>
        <dbReference type="Proteomes" id="UP001328107"/>
    </source>
</evidence>
<protein>
    <submittedName>
        <fullName evidence="1">Uncharacterized protein</fullName>
    </submittedName>
</protein>
<feature type="non-terminal residue" evidence="1">
    <location>
        <position position="1"/>
    </location>
</feature>
<accession>A0AAN4ZUZ6</accession>
<comment type="caution">
    <text evidence="1">The sequence shown here is derived from an EMBL/GenBank/DDBJ whole genome shotgun (WGS) entry which is preliminary data.</text>
</comment>